<dbReference type="STRING" id="1095776.SAMN04515672_2614"/>
<keyword evidence="3" id="KW-1185">Reference proteome</keyword>
<protein>
    <recommendedName>
        <fullName evidence="1">Halobacterial output domain-containing protein</fullName>
    </recommendedName>
</protein>
<dbReference type="Proteomes" id="UP000198882">
    <property type="component" value="Unassembled WGS sequence"/>
</dbReference>
<dbReference type="AlphaFoldDB" id="A0A1G9A842"/>
<evidence type="ECO:0000313" key="2">
    <source>
        <dbReference type="EMBL" id="SDK23421.1"/>
    </source>
</evidence>
<accession>A0A1G9A842</accession>
<gene>
    <name evidence="2" type="ORF">SAMN04515672_2614</name>
</gene>
<dbReference type="Pfam" id="PF18545">
    <property type="entry name" value="HalOD1"/>
    <property type="match status" value="1"/>
</dbReference>
<dbReference type="RefSeq" id="WP_090307052.1">
    <property type="nucleotide sequence ID" value="NZ_FNFE01000003.1"/>
</dbReference>
<dbReference type="OrthoDB" id="205616at2157"/>
<organism evidence="2 3">
    <name type="scientific">Natronorubrum texcoconense</name>
    <dbReference type="NCBI Taxonomy" id="1095776"/>
    <lineage>
        <taxon>Archaea</taxon>
        <taxon>Methanobacteriati</taxon>
        <taxon>Methanobacteriota</taxon>
        <taxon>Stenosarchaea group</taxon>
        <taxon>Halobacteria</taxon>
        <taxon>Halobacteriales</taxon>
        <taxon>Natrialbaceae</taxon>
        <taxon>Natronorubrum</taxon>
    </lineage>
</organism>
<proteinExistence type="predicted"/>
<dbReference type="InterPro" id="IPR040624">
    <property type="entry name" value="HalOD1"/>
</dbReference>
<evidence type="ECO:0000259" key="1">
    <source>
        <dbReference type="Pfam" id="PF18545"/>
    </source>
</evidence>
<name>A0A1G9A842_9EURY</name>
<dbReference type="EMBL" id="FNFE01000003">
    <property type="protein sequence ID" value="SDK23421.1"/>
    <property type="molecule type" value="Genomic_DNA"/>
</dbReference>
<reference evidence="3" key="1">
    <citation type="submission" date="2016-10" db="EMBL/GenBank/DDBJ databases">
        <authorList>
            <person name="Varghese N."/>
            <person name="Submissions S."/>
        </authorList>
    </citation>
    <scope>NUCLEOTIDE SEQUENCE [LARGE SCALE GENOMIC DNA]</scope>
    <source>
        <strain evidence="3">B4,CECT 8067,JCM 17497</strain>
    </source>
</reference>
<feature type="domain" description="Halobacterial output" evidence="1">
    <location>
        <begin position="5"/>
        <end position="73"/>
    </location>
</feature>
<sequence>MVQENELVLEIAETVAAREGVDITQLASPLHEAIDTEALESLFATPGVDASVAFEYCGYTVRVDGEGDVRVSEPTPDATATKVSA</sequence>
<evidence type="ECO:0000313" key="3">
    <source>
        <dbReference type="Proteomes" id="UP000198882"/>
    </source>
</evidence>